<dbReference type="InterPro" id="IPR023168">
    <property type="entry name" value="GatB_Yqey_C_2"/>
</dbReference>
<dbReference type="GO" id="GO:0016740">
    <property type="term" value="F:transferase activity"/>
    <property type="evidence" value="ECO:0007669"/>
    <property type="project" value="UniProtKB-KW"/>
</dbReference>
<dbReference type="GO" id="GO:0050567">
    <property type="term" value="F:glutaminyl-tRNA synthase (glutamine-hydrolyzing) activity"/>
    <property type="evidence" value="ECO:0007669"/>
    <property type="project" value="UniProtKB-UniRule"/>
</dbReference>
<dbReference type="InterPro" id="IPR042114">
    <property type="entry name" value="GatB_C_1"/>
</dbReference>
<dbReference type="PATRIC" id="fig|304371.9.peg.2489"/>
<keyword evidence="5 11" id="KW-0547">Nucleotide-binding</keyword>
<comment type="subunit">
    <text evidence="2 11">Heterotrimer of A, B and C subunits.</text>
</comment>
<dbReference type="InterPro" id="IPR014746">
    <property type="entry name" value="Gln_synth/guanido_kin_cat_dom"/>
</dbReference>
<dbReference type="SUPFAM" id="SSF89095">
    <property type="entry name" value="GatB/YqeY motif"/>
    <property type="match status" value="1"/>
</dbReference>
<evidence type="ECO:0000256" key="10">
    <source>
        <dbReference type="ARBA" id="ARBA00047913"/>
    </source>
</evidence>
<dbReference type="Pfam" id="PF02934">
    <property type="entry name" value="GatB_N"/>
    <property type="match status" value="1"/>
</dbReference>
<evidence type="ECO:0000256" key="9">
    <source>
        <dbReference type="ARBA" id="ARBA00047380"/>
    </source>
</evidence>
<dbReference type="EMBL" id="AP011532">
    <property type="protein sequence ID" value="BAI62513.1"/>
    <property type="molecule type" value="Genomic_DNA"/>
</dbReference>
<comment type="catalytic activity">
    <reaction evidence="10 11">
        <text>L-glutamyl-tRNA(Gln) + L-glutamine + ATP + H2O = L-glutaminyl-tRNA(Gln) + L-glutamate + ADP + phosphate + H(+)</text>
        <dbReference type="Rhea" id="RHEA:17521"/>
        <dbReference type="Rhea" id="RHEA-COMP:9681"/>
        <dbReference type="Rhea" id="RHEA-COMP:9684"/>
        <dbReference type="ChEBI" id="CHEBI:15377"/>
        <dbReference type="ChEBI" id="CHEBI:15378"/>
        <dbReference type="ChEBI" id="CHEBI:29985"/>
        <dbReference type="ChEBI" id="CHEBI:30616"/>
        <dbReference type="ChEBI" id="CHEBI:43474"/>
        <dbReference type="ChEBI" id="CHEBI:58359"/>
        <dbReference type="ChEBI" id="CHEBI:78520"/>
        <dbReference type="ChEBI" id="CHEBI:78521"/>
        <dbReference type="ChEBI" id="CHEBI:456216"/>
    </reaction>
</comment>
<dbReference type="GO" id="GO:0006412">
    <property type="term" value="P:translation"/>
    <property type="evidence" value="ECO:0007669"/>
    <property type="project" value="UniProtKB-UniRule"/>
</dbReference>
<keyword evidence="4 11" id="KW-0436">Ligase</keyword>
<evidence type="ECO:0000313" key="13">
    <source>
        <dbReference type="EMBL" id="BAI62513.1"/>
    </source>
</evidence>
<dbReference type="HAMAP" id="MF_00121">
    <property type="entry name" value="GatB"/>
    <property type="match status" value="1"/>
</dbReference>
<dbReference type="PANTHER" id="PTHR11659:SF0">
    <property type="entry name" value="GLUTAMYL-TRNA(GLN) AMIDOTRANSFERASE SUBUNIT B, MITOCHONDRIAL"/>
    <property type="match status" value="1"/>
</dbReference>
<dbReference type="NCBIfam" id="TIGR00133">
    <property type="entry name" value="gatB"/>
    <property type="match status" value="1"/>
</dbReference>
<keyword evidence="7 11" id="KW-0648">Protein biosynthesis</keyword>
<dbReference type="OrthoDB" id="52755at2157"/>
<dbReference type="eggNOG" id="arCOG01718">
    <property type="taxonomic scope" value="Archaea"/>
</dbReference>
<gene>
    <name evidence="11 13" type="primary">gatB</name>
    <name evidence="13" type="ordered locus">MCP_2441</name>
</gene>
<organism evidence="13 14">
    <name type="scientific">Methanocella paludicola (strain DSM 17711 / JCM 13418 / NBRC 101707 / SANAE)</name>
    <dbReference type="NCBI Taxonomy" id="304371"/>
    <lineage>
        <taxon>Archaea</taxon>
        <taxon>Methanobacteriati</taxon>
        <taxon>Methanobacteriota</taxon>
        <taxon>Stenosarchaea group</taxon>
        <taxon>Methanomicrobia</taxon>
        <taxon>Methanocellales</taxon>
        <taxon>Methanocellaceae</taxon>
        <taxon>Methanocella</taxon>
    </lineage>
</organism>
<dbReference type="GeneID" id="8682857"/>
<dbReference type="Gene3D" id="1.10.150.380">
    <property type="entry name" value="GatB domain, N-terminal subdomain"/>
    <property type="match status" value="1"/>
</dbReference>
<dbReference type="InterPro" id="IPR018027">
    <property type="entry name" value="Asn/Gln_amidotransferase"/>
</dbReference>
<evidence type="ECO:0000256" key="11">
    <source>
        <dbReference type="HAMAP-Rule" id="MF_00121"/>
    </source>
</evidence>
<evidence type="ECO:0000256" key="2">
    <source>
        <dbReference type="ARBA" id="ARBA00011123"/>
    </source>
</evidence>
<dbReference type="PANTHER" id="PTHR11659">
    <property type="entry name" value="GLUTAMYL-TRNA GLN AMIDOTRANSFERASE SUBUNIT B MITOCHONDRIAL AND PROKARYOTIC PET112-RELATED"/>
    <property type="match status" value="1"/>
</dbReference>
<dbReference type="InterPro" id="IPR003789">
    <property type="entry name" value="Asn/Gln_tRNA_amidoTrase-B-like"/>
</dbReference>
<evidence type="ECO:0000313" key="14">
    <source>
        <dbReference type="Proteomes" id="UP000001882"/>
    </source>
</evidence>
<dbReference type="EC" id="6.3.5.-" evidence="11"/>
<evidence type="ECO:0000256" key="8">
    <source>
        <dbReference type="ARBA" id="ARBA00024799"/>
    </source>
</evidence>
<reference evidence="14" key="3">
    <citation type="journal article" date="2011" name="PLoS ONE">
        <title>Genome sequence of a mesophilic hydrogenotrophic methanogen Methanocella paludicola, the first cultivated representative of the order Methanocellales.</title>
        <authorList>
            <person name="Sakai S."/>
            <person name="Takaki Y."/>
            <person name="Shimamura S."/>
            <person name="Sekine M."/>
            <person name="Tajima T."/>
            <person name="Kosugi H."/>
            <person name="Ichikawa N."/>
            <person name="Tasumi E."/>
            <person name="Hiraki A.T."/>
            <person name="Shimizu A."/>
            <person name="Kato Y."/>
            <person name="Nishiko R."/>
            <person name="Mori K."/>
            <person name="Fujita N."/>
            <person name="Imachi H."/>
            <person name="Takai K."/>
        </authorList>
    </citation>
    <scope>NUCLEOTIDE SEQUENCE [LARGE SCALE GENOMIC DNA]</scope>
    <source>
        <strain evidence="14">DSM 17711 / JCM 13418 / NBRC 101707 / SANAE</strain>
    </source>
</reference>
<dbReference type="Pfam" id="PF02637">
    <property type="entry name" value="GatB_Yqey"/>
    <property type="match status" value="1"/>
</dbReference>
<sequence length="476" mass="54126">MDGDGLEGSVIIGLEIHCQLNKLNSKLFCGCSTKQQGLEPNTMTCPVCLGLPGALPVINKKAVEYSIMVGLALSCEIAEHTQFYRKNYYYPDLPRGFQITQYDWPIASNGILTVEADGEERTVRIRRVHMEEDPGRLVHQGSIETSKFVLVDYNRSGMPLLEVVTEPDLRSPKEARRFINKLRNILEYLDVFDGSLEGALRVDANVSLRGGARVEIKNISSYKGVERALLFEISRQQNMKRRGVKVTQETRHYDDERNCTITLRTKEQAEEYRYYPEPDLVPLSVKSWEPRLKATLPELPDARRERFKKQYSISDDHAKVITSEIRVANYYECVAGKCEPRLAATWVADYLKGELNYRDRDIKDAFEPEKMIYILEQLKTGIITDKGAVEVMRALLDEGGDPKDIILSRNLAKVETDITKAAVKDVIKENLEAIRDYKDGKPQALNYLVGKVMKKTNGRADPAEVNLLLRELLECT</sequence>
<dbReference type="GO" id="GO:0070681">
    <property type="term" value="P:glutaminyl-tRNAGln biosynthesis via transamidation"/>
    <property type="evidence" value="ECO:0007669"/>
    <property type="project" value="TreeGrafter"/>
</dbReference>
<dbReference type="NCBIfam" id="NF004012">
    <property type="entry name" value="PRK05477.1-2"/>
    <property type="match status" value="1"/>
</dbReference>
<evidence type="ECO:0000256" key="3">
    <source>
        <dbReference type="ARBA" id="ARBA00016923"/>
    </source>
</evidence>
<reference evidence="13 14" key="2">
    <citation type="journal article" date="2008" name="Int. J. Syst. Evol. Microbiol.">
        <title>Methanocella paludicola gen. nov., sp. nov., a methane-producing archaeon, the first isolate of the lineage 'Rice Cluster I', and proposal of the new archaeal order Methanocellales ord. nov.</title>
        <authorList>
            <person name="Sakai S."/>
            <person name="Imachi H."/>
            <person name="Hanada S."/>
            <person name="Ohashi A."/>
            <person name="Harada H."/>
            <person name="Kamagata Y."/>
        </authorList>
    </citation>
    <scope>NUCLEOTIDE SEQUENCE [LARGE SCALE GENOMIC DNA]</scope>
    <source>
        <strain evidence="14">DSM 17711 / JCM 13418 / NBRC 101707 / SANAE</strain>
    </source>
</reference>
<feature type="domain" description="Asn/Gln amidotransferase" evidence="12">
    <location>
        <begin position="329"/>
        <end position="473"/>
    </location>
</feature>
<dbReference type="PROSITE" id="PS01234">
    <property type="entry name" value="GATB"/>
    <property type="match status" value="1"/>
</dbReference>
<dbReference type="InterPro" id="IPR006075">
    <property type="entry name" value="Asn/Gln-tRNA_Trfase_suB/E_cat"/>
</dbReference>
<dbReference type="FunCoup" id="D1Z1E1">
    <property type="interactions" value="149"/>
</dbReference>
<evidence type="ECO:0000259" key="12">
    <source>
        <dbReference type="SMART" id="SM00845"/>
    </source>
</evidence>
<dbReference type="FunFam" id="1.10.10.410:FF:000001">
    <property type="entry name" value="Aspartyl/glutamyl-tRNA(Asn/Gln) amidotransferase subunit B"/>
    <property type="match status" value="1"/>
</dbReference>
<evidence type="ECO:0000256" key="1">
    <source>
        <dbReference type="ARBA" id="ARBA00005306"/>
    </source>
</evidence>
<dbReference type="STRING" id="304371.MCP_2441"/>
<proteinExistence type="inferred from homology"/>
<dbReference type="InterPro" id="IPR004413">
    <property type="entry name" value="GatB"/>
</dbReference>
<reference evidence="13 14" key="1">
    <citation type="journal article" date="2007" name="Appl. Environ. Microbiol.">
        <title>Isolation of key methanogens for global methane emission from rice paddy fields: a novel isolate affiliated with the clone cluster rice cluster I.</title>
        <authorList>
            <person name="Sakai S."/>
            <person name="Imachi H."/>
            <person name="Sekiguchi Y."/>
            <person name="Ohashi A."/>
            <person name="Harada H."/>
            <person name="Kamagata Y."/>
        </authorList>
    </citation>
    <scope>NUCLEOTIDE SEQUENCE [LARGE SCALE GENOMIC DNA]</scope>
    <source>
        <strain evidence="14">DSM 17711 / JCM 13418 / NBRC 101707 / SANAE</strain>
    </source>
</reference>
<dbReference type="InterPro" id="IPR017959">
    <property type="entry name" value="Asn/Gln-tRNA_amidoTrfase_suB/E"/>
</dbReference>
<dbReference type="GO" id="GO:0005524">
    <property type="term" value="F:ATP binding"/>
    <property type="evidence" value="ECO:0007669"/>
    <property type="project" value="UniProtKB-KW"/>
</dbReference>
<dbReference type="Gene3D" id="1.10.10.410">
    <property type="match status" value="1"/>
</dbReference>
<name>D1Z1E1_METPS</name>
<comment type="similarity">
    <text evidence="1 11">Belongs to the GatB/GatE family. GatB subfamily.</text>
</comment>
<dbReference type="AlphaFoldDB" id="D1Z1E1"/>
<keyword evidence="6 11" id="KW-0067">ATP-binding</keyword>
<dbReference type="SMART" id="SM00845">
    <property type="entry name" value="GatB_Yqey"/>
    <property type="match status" value="1"/>
</dbReference>
<dbReference type="InParanoid" id="D1Z1E1"/>
<dbReference type="SUPFAM" id="SSF55931">
    <property type="entry name" value="Glutamine synthetase/guanido kinase"/>
    <property type="match status" value="1"/>
</dbReference>
<evidence type="ECO:0000256" key="5">
    <source>
        <dbReference type="ARBA" id="ARBA00022741"/>
    </source>
</evidence>
<dbReference type="GO" id="GO:0050566">
    <property type="term" value="F:asparaginyl-tRNA synthase (glutamine-hydrolyzing) activity"/>
    <property type="evidence" value="ECO:0007669"/>
    <property type="project" value="RHEA"/>
</dbReference>
<comment type="catalytic activity">
    <reaction evidence="9 11">
        <text>L-aspartyl-tRNA(Asn) + L-glutamine + ATP + H2O = L-asparaginyl-tRNA(Asn) + L-glutamate + ADP + phosphate + 2 H(+)</text>
        <dbReference type="Rhea" id="RHEA:14513"/>
        <dbReference type="Rhea" id="RHEA-COMP:9674"/>
        <dbReference type="Rhea" id="RHEA-COMP:9677"/>
        <dbReference type="ChEBI" id="CHEBI:15377"/>
        <dbReference type="ChEBI" id="CHEBI:15378"/>
        <dbReference type="ChEBI" id="CHEBI:29985"/>
        <dbReference type="ChEBI" id="CHEBI:30616"/>
        <dbReference type="ChEBI" id="CHEBI:43474"/>
        <dbReference type="ChEBI" id="CHEBI:58359"/>
        <dbReference type="ChEBI" id="CHEBI:78515"/>
        <dbReference type="ChEBI" id="CHEBI:78516"/>
        <dbReference type="ChEBI" id="CHEBI:456216"/>
    </reaction>
</comment>
<evidence type="ECO:0000256" key="7">
    <source>
        <dbReference type="ARBA" id="ARBA00022917"/>
    </source>
</evidence>
<dbReference type="RefSeq" id="WP_012901187.1">
    <property type="nucleotide sequence ID" value="NC_013665.1"/>
</dbReference>
<dbReference type="KEGG" id="mpd:MCP_2441"/>
<evidence type="ECO:0000256" key="6">
    <source>
        <dbReference type="ARBA" id="ARBA00022840"/>
    </source>
</evidence>
<accession>D1Z1E1</accession>
<dbReference type="Proteomes" id="UP000001882">
    <property type="component" value="Chromosome"/>
</dbReference>
<evidence type="ECO:0000256" key="4">
    <source>
        <dbReference type="ARBA" id="ARBA00022598"/>
    </source>
</evidence>
<keyword evidence="14" id="KW-1185">Reference proteome</keyword>
<dbReference type="NCBIfam" id="NF004014">
    <property type="entry name" value="PRK05477.1-4"/>
    <property type="match status" value="1"/>
</dbReference>
<dbReference type="InterPro" id="IPR017958">
    <property type="entry name" value="Gln-tRNA_amidoTrfase_suB_CS"/>
</dbReference>
<comment type="function">
    <text evidence="8 11">Allows the formation of correctly charged Asn-tRNA(Asn) or Gln-tRNA(Gln) through the transamidation of misacylated Asp-tRNA(Asn) or Glu-tRNA(Gln) in organisms which lack either or both of asparaginyl-tRNA or glutaminyl-tRNA synthetases. The reaction takes place in the presence of glutamine and ATP through an activated phospho-Asp-tRNA(Asn) or phospho-Glu-tRNA(Gln).</text>
</comment>
<protein>
    <recommendedName>
        <fullName evidence="3 11">Aspartyl/glutamyl-tRNA(Asn/Gln) amidotransferase subunit B</fullName>
        <shortName evidence="11">Asp/Glu-ADT subunit B</shortName>
        <ecNumber evidence="11">6.3.5.-</ecNumber>
    </recommendedName>
</protein>